<reference evidence="3 4" key="1">
    <citation type="submission" date="2017-09" db="EMBL/GenBank/DDBJ databases">
        <authorList>
            <consortium name="International Durum Wheat Genome Sequencing Consortium (IDWGSC)"/>
            <person name="Milanesi L."/>
        </authorList>
    </citation>
    <scope>NUCLEOTIDE SEQUENCE [LARGE SCALE GENOMIC DNA]</scope>
    <source>
        <strain evidence="4">cv. Svevo</strain>
    </source>
</reference>
<keyword evidence="4" id="KW-1185">Reference proteome</keyword>
<keyword evidence="2" id="KW-0472">Membrane</keyword>
<dbReference type="Gramene" id="TRITD7Bv1G041230.1">
    <property type="protein sequence ID" value="TRITD7Bv1G041230.1"/>
    <property type="gene ID" value="TRITD7Bv1G041230"/>
</dbReference>
<dbReference type="AlphaFoldDB" id="A0A9R0ZXP4"/>
<feature type="transmembrane region" description="Helical" evidence="2">
    <location>
        <begin position="85"/>
        <end position="105"/>
    </location>
</feature>
<evidence type="ECO:0000256" key="1">
    <source>
        <dbReference type="SAM" id="MobiDB-lite"/>
    </source>
</evidence>
<feature type="transmembrane region" description="Helical" evidence="2">
    <location>
        <begin position="53"/>
        <end position="73"/>
    </location>
</feature>
<sequence length="266" mass="29989">MLHLTTAWATAYLGYALASHRLRMGTERAIIDGELPQPCHHSKDRAYRIANTIPVAAFIVTVIWTASMTAIIFTNDITDEFDIVFLLSYVGWIHVAVWLLYVADVPMRKVLMKEPMVSLLASLLPCLMISPVISVVCRILSILFQCEQDSIYMHQQHLQLTCMVLGKHDKSCQEKLNSMEHMGDLDENPKKMTATSGRAPISRGGGVESEEKKHTLGTKNIKDRVFSSEHRQHQKLRPVCPGPGVDYSNSPHHNNVNRRMDAMSPR</sequence>
<gene>
    <name evidence="3" type="ORF">TRITD_7Bv1G041230</name>
</gene>
<dbReference type="Proteomes" id="UP000324705">
    <property type="component" value="Chromosome 7B"/>
</dbReference>
<dbReference type="OMA" id="WIHVAVW"/>
<keyword evidence="2" id="KW-1133">Transmembrane helix</keyword>
<keyword evidence="2" id="KW-0812">Transmembrane</keyword>
<protein>
    <submittedName>
        <fullName evidence="3">Uncharacterized protein</fullName>
    </submittedName>
</protein>
<evidence type="ECO:0000313" key="3">
    <source>
        <dbReference type="EMBL" id="VAI84651.1"/>
    </source>
</evidence>
<evidence type="ECO:0000313" key="4">
    <source>
        <dbReference type="Proteomes" id="UP000324705"/>
    </source>
</evidence>
<dbReference type="EMBL" id="LT934124">
    <property type="protein sequence ID" value="VAI84651.1"/>
    <property type="molecule type" value="Genomic_DNA"/>
</dbReference>
<feature type="region of interest" description="Disordered" evidence="1">
    <location>
        <begin position="183"/>
        <end position="266"/>
    </location>
</feature>
<accession>A0A9R0ZXP4</accession>
<feature type="transmembrane region" description="Helical" evidence="2">
    <location>
        <begin position="117"/>
        <end position="144"/>
    </location>
</feature>
<name>A0A9R0ZXP4_TRITD</name>
<organism evidence="3 4">
    <name type="scientific">Triticum turgidum subsp. durum</name>
    <name type="common">Durum wheat</name>
    <name type="synonym">Triticum durum</name>
    <dbReference type="NCBI Taxonomy" id="4567"/>
    <lineage>
        <taxon>Eukaryota</taxon>
        <taxon>Viridiplantae</taxon>
        <taxon>Streptophyta</taxon>
        <taxon>Embryophyta</taxon>
        <taxon>Tracheophyta</taxon>
        <taxon>Spermatophyta</taxon>
        <taxon>Magnoliopsida</taxon>
        <taxon>Liliopsida</taxon>
        <taxon>Poales</taxon>
        <taxon>Poaceae</taxon>
        <taxon>BOP clade</taxon>
        <taxon>Pooideae</taxon>
        <taxon>Triticodae</taxon>
        <taxon>Triticeae</taxon>
        <taxon>Triticinae</taxon>
        <taxon>Triticum</taxon>
    </lineage>
</organism>
<feature type="compositionally biased region" description="Basic and acidic residues" evidence="1">
    <location>
        <begin position="209"/>
        <end position="231"/>
    </location>
</feature>
<proteinExistence type="predicted"/>
<evidence type="ECO:0000256" key="2">
    <source>
        <dbReference type="SAM" id="Phobius"/>
    </source>
</evidence>